<keyword evidence="2" id="KW-1185">Reference proteome</keyword>
<protein>
    <submittedName>
        <fullName evidence="1">Uncharacterized protein</fullName>
    </submittedName>
</protein>
<dbReference type="Proteomes" id="UP001177021">
    <property type="component" value="Unassembled WGS sequence"/>
</dbReference>
<evidence type="ECO:0000313" key="1">
    <source>
        <dbReference type="EMBL" id="CAJ2657491.1"/>
    </source>
</evidence>
<organism evidence="1 2">
    <name type="scientific">Trifolium pratense</name>
    <name type="common">Red clover</name>
    <dbReference type="NCBI Taxonomy" id="57577"/>
    <lineage>
        <taxon>Eukaryota</taxon>
        <taxon>Viridiplantae</taxon>
        <taxon>Streptophyta</taxon>
        <taxon>Embryophyta</taxon>
        <taxon>Tracheophyta</taxon>
        <taxon>Spermatophyta</taxon>
        <taxon>Magnoliopsida</taxon>
        <taxon>eudicotyledons</taxon>
        <taxon>Gunneridae</taxon>
        <taxon>Pentapetalae</taxon>
        <taxon>rosids</taxon>
        <taxon>fabids</taxon>
        <taxon>Fabales</taxon>
        <taxon>Fabaceae</taxon>
        <taxon>Papilionoideae</taxon>
        <taxon>50 kb inversion clade</taxon>
        <taxon>NPAAA clade</taxon>
        <taxon>Hologalegina</taxon>
        <taxon>IRL clade</taxon>
        <taxon>Trifolieae</taxon>
        <taxon>Trifolium</taxon>
    </lineage>
</organism>
<sequence>MTDPQSNFFDEWFNFMLLHPHNHNHNQYSSSSSQQTNNMFDIQSHNQPSSSPLTINPPSPPLREALPLINKLSLINHNHQQQQQQQNEPSNTTIEQEEYKRILERHGDDDVGDESVTFSLQIGLPRMNSSSSSSDLGTRMVSNCIQMAEKEETNMISENPLDKLNKGQYWIPTPSQILIGPTQFSCPVCSKTFNRYNNLQMHMWGHGSQYRKGPDSLKGTQPTAMLRLPCFCCAQGCKHNIDHPRAKPLKDFRTLQTHYKRKHGIKPYLCRKCGKSFAVKGDWRTHEKNCGKIWYCLCGSDFKHKRSLKDHIKAFGYGHGAFGIDCLQEEDEAGSEIEHDGGSSM</sequence>
<comment type="caution">
    <text evidence="1">The sequence shown here is derived from an EMBL/GenBank/DDBJ whole genome shotgun (WGS) entry which is preliminary data.</text>
</comment>
<accession>A0ACB0KJT8</accession>
<proteinExistence type="predicted"/>
<dbReference type="EMBL" id="CASHSV030000311">
    <property type="protein sequence ID" value="CAJ2657491.1"/>
    <property type="molecule type" value="Genomic_DNA"/>
</dbReference>
<name>A0ACB0KJT8_TRIPR</name>
<evidence type="ECO:0000313" key="2">
    <source>
        <dbReference type="Proteomes" id="UP001177021"/>
    </source>
</evidence>
<reference evidence="1" key="1">
    <citation type="submission" date="2023-10" db="EMBL/GenBank/DDBJ databases">
        <authorList>
            <person name="Rodriguez Cubillos JULIANA M."/>
            <person name="De Vega J."/>
        </authorList>
    </citation>
    <scope>NUCLEOTIDE SEQUENCE</scope>
</reference>
<gene>
    <name evidence="1" type="ORF">MILVUS5_LOCUS24059</name>
</gene>